<feature type="transmembrane region" description="Helical" evidence="1">
    <location>
        <begin position="65"/>
        <end position="83"/>
    </location>
</feature>
<feature type="transmembrane region" description="Helical" evidence="1">
    <location>
        <begin position="95"/>
        <end position="113"/>
    </location>
</feature>
<dbReference type="RefSeq" id="WP_064790546.1">
    <property type="nucleotide sequence ID" value="NZ_CP031555.1"/>
</dbReference>
<accession>A0ABN5NFQ0</accession>
<keyword evidence="1" id="KW-0812">Transmembrane</keyword>
<name>A0ABN5NFQ0_9PROT</name>
<reference evidence="2 3" key="1">
    <citation type="submission" date="2018-08" db="EMBL/GenBank/DDBJ databases">
        <title>Complete genome sequence of type strain Thalassospira indica MCCC 1A01103T, isolated from isolated from deep seawater of the Indian Ocean.</title>
        <authorList>
            <person name="Liu Y."/>
        </authorList>
    </citation>
    <scope>NUCLEOTIDE SEQUENCE [LARGE SCALE GENOMIC DNA]</scope>
    <source>
        <strain evidence="2 3">PB8BT</strain>
    </source>
</reference>
<dbReference type="InterPro" id="IPR009495">
    <property type="entry name" value="NrsF"/>
</dbReference>
<keyword evidence="3" id="KW-1185">Reference proteome</keyword>
<evidence type="ECO:0000313" key="2">
    <source>
        <dbReference type="EMBL" id="AXO14321.1"/>
    </source>
</evidence>
<keyword evidence="1" id="KW-0472">Membrane</keyword>
<evidence type="ECO:0000256" key="1">
    <source>
        <dbReference type="SAM" id="Phobius"/>
    </source>
</evidence>
<dbReference type="Proteomes" id="UP000256971">
    <property type="component" value="Chromosome"/>
</dbReference>
<keyword evidence="1" id="KW-1133">Transmembrane helix</keyword>
<feature type="transmembrane region" description="Helical" evidence="1">
    <location>
        <begin position="161"/>
        <end position="180"/>
    </location>
</feature>
<dbReference type="Pfam" id="PF06532">
    <property type="entry name" value="NrsF"/>
    <property type="match status" value="1"/>
</dbReference>
<feature type="transmembrane region" description="Helical" evidence="1">
    <location>
        <begin position="186"/>
        <end position="208"/>
    </location>
</feature>
<dbReference type="EMBL" id="CP031555">
    <property type="protein sequence ID" value="AXO14321.1"/>
    <property type="molecule type" value="Genomic_DNA"/>
</dbReference>
<evidence type="ECO:0000313" key="3">
    <source>
        <dbReference type="Proteomes" id="UP000256971"/>
    </source>
</evidence>
<feature type="transmembrane region" description="Helical" evidence="1">
    <location>
        <begin position="28"/>
        <end position="53"/>
    </location>
</feature>
<sequence>MKTAKTDLLINSLAKQAGQSAHLSPSRLGLLLVLGSVMSVGILFTAILLLLGARNDLTTALHEPATYFKLAAMLSLAVVTLYMTYRAISPDRQNASRILFSPTLAIILLWAATDQSNASWLGASEYAVISCVLTIIIASLLPLLIIFGLLRLGAPVAPTRVGAIVGMLAGALAATAYTITCRNDSGLFLLIWYPFAVAIVAAFGAAVGRRFLAW</sequence>
<proteinExistence type="predicted"/>
<gene>
    <name evidence="2" type="ORF">DY252_08860</name>
</gene>
<organism evidence="2 3">
    <name type="scientific">Thalassospira indica</name>
    <dbReference type="NCBI Taxonomy" id="1891279"/>
    <lineage>
        <taxon>Bacteria</taxon>
        <taxon>Pseudomonadati</taxon>
        <taxon>Pseudomonadota</taxon>
        <taxon>Alphaproteobacteria</taxon>
        <taxon>Rhodospirillales</taxon>
        <taxon>Thalassospiraceae</taxon>
        <taxon>Thalassospira</taxon>
    </lineage>
</organism>
<protein>
    <submittedName>
        <fullName evidence="2">DUF1109 domain-containing protein</fullName>
    </submittedName>
</protein>
<feature type="transmembrane region" description="Helical" evidence="1">
    <location>
        <begin position="125"/>
        <end position="149"/>
    </location>
</feature>